<sequence length="174" mass="20481">MLVEKIENRIYLIRGQKVMLDFHLAELYAAKTKALKQAVRRNIDRFPEDFMFQLNWEEVDSLRSQFVTLETKVEGKGKHLKYLPYAFTEQGVAMLSSVLKSKQAVQVNIAIMRAFVKLRQILATHKDIAYKLTELEKRVEKNEVETREVFDAIRQLMLPPEKPKRRIGFLVDRE</sequence>
<organism evidence="2 3">
    <name type="scientific">candidate division WOR-1 bacterium RIFOXYC2_FULL_46_14</name>
    <dbReference type="NCBI Taxonomy" id="1802587"/>
    <lineage>
        <taxon>Bacteria</taxon>
        <taxon>Bacillati</taxon>
        <taxon>Saganbacteria</taxon>
    </lineage>
</organism>
<reference evidence="2 3" key="1">
    <citation type="journal article" date="2016" name="Nat. Commun.">
        <title>Thousands of microbial genomes shed light on interconnected biogeochemical processes in an aquifer system.</title>
        <authorList>
            <person name="Anantharaman K."/>
            <person name="Brown C.T."/>
            <person name="Hug L.A."/>
            <person name="Sharon I."/>
            <person name="Castelle C.J."/>
            <person name="Probst A.J."/>
            <person name="Thomas B.C."/>
            <person name="Singh A."/>
            <person name="Wilkins M.J."/>
            <person name="Karaoz U."/>
            <person name="Brodie E.L."/>
            <person name="Williams K.H."/>
            <person name="Hubbard S.S."/>
            <person name="Banfield J.F."/>
        </authorList>
    </citation>
    <scope>NUCLEOTIDE SEQUENCE [LARGE SCALE GENOMIC DNA]</scope>
</reference>
<evidence type="ECO:0000259" key="1">
    <source>
        <dbReference type="Pfam" id="PF10543"/>
    </source>
</evidence>
<protein>
    <submittedName>
        <fullName evidence="2">DNA-binding protein</fullName>
    </submittedName>
</protein>
<dbReference type="GO" id="GO:0003677">
    <property type="term" value="F:DNA binding"/>
    <property type="evidence" value="ECO:0007669"/>
    <property type="project" value="UniProtKB-KW"/>
</dbReference>
<dbReference type="Proteomes" id="UP000179242">
    <property type="component" value="Unassembled WGS sequence"/>
</dbReference>
<evidence type="ECO:0000313" key="2">
    <source>
        <dbReference type="EMBL" id="OGC40030.1"/>
    </source>
</evidence>
<evidence type="ECO:0000313" key="3">
    <source>
        <dbReference type="Proteomes" id="UP000179242"/>
    </source>
</evidence>
<comment type="caution">
    <text evidence="2">The sequence shown here is derived from an EMBL/GenBank/DDBJ whole genome shotgun (WGS) entry which is preliminary data.</text>
</comment>
<feature type="domain" description="KilA-N DNA-binding" evidence="1">
    <location>
        <begin position="8"/>
        <end position="98"/>
    </location>
</feature>
<keyword evidence="2" id="KW-0238">DNA-binding</keyword>
<name>A0A1F4U5D1_UNCSA</name>
<gene>
    <name evidence="2" type="ORF">A2438_05055</name>
</gene>
<dbReference type="EMBL" id="MEUJ01000005">
    <property type="protein sequence ID" value="OGC40030.1"/>
    <property type="molecule type" value="Genomic_DNA"/>
</dbReference>
<dbReference type="InterPro" id="IPR018873">
    <property type="entry name" value="KilA-N_DNA-bd_domain"/>
</dbReference>
<dbReference type="Pfam" id="PF10543">
    <property type="entry name" value="ORF6N"/>
    <property type="match status" value="1"/>
</dbReference>
<proteinExistence type="predicted"/>
<dbReference type="AlphaFoldDB" id="A0A1F4U5D1"/>
<accession>A0A1F4U5D1</accession>